<name>A0AAU7DIS1_9BACT</name>
<evidence type="ECO:0000313" key="2">
    <source>
        <dbReference type="EMBL" id="XBH17992.1"/>
    </source>
</evidence>
<feature type="transmembrane region" description="Helical" evidence="1">
    <location>
        <begin position="64"/>
        <end position="84"/>
    </location>
</feature>
<dbReference type="EMBL" id="CP121196">
    <property type="protein sequence ID" value="XBH17992.1"/>
    <property type="molecule type" value="Genomic_DNA"/>
</dbReference>
<protein>
    <recommendedName>
        <fullName evidence="3">Holin-X, holin superfamily III</fullName>
    </recommendedName>
</protein>
<keyword evidence="1" id="KW-0812">Transmembrane</keyword>
<evidence type="ECO:0000256" key="1">
    <source>
        <dbReference type="SAM" id="Phobius"/>
    </source>
</evidence>
<sequence>MTMTTSGPVIRVVQKQNATTREDLVGAMAGFGGDRERATADKTRRVVMASAGVMQDQRAGRKRIRAMALAATLVVFFVVGPPVWWVADTLIEEEHLTSLVSELAVWGFFSVTALLGSALLAGWLRRRS</sequence>
<keyword evidence="1" id="KW-0472">Membrane</keyword>
<dbReference type="RefSeq" id="WP_348263218.1">
    <property type="nucleotide sequence ID" value="NZ_CP121196.1"/>
</dbReference>
<dbReference type="AlphaFoldDB" id="A0AAU7DIS1"/>
<accession>A0AAU7DIS1</accession>
<keyword evidence="1" id="KW-1133">Transmembrane helix</keyword>
<proteinExistence type="predicted"/>
<reference evidence="2" key="1">
    <citation type="submission" date="2023-03" db="EMBL/GenBank/DDBJ databases">
        <title>Edaphobacter sp.</title>
        <authorList>
            <person name="Huber K.J."/>
            <person name="Papendorf J."/>
            <person name="Pilke C."/>
            <person name="Bunk B."/>
            <person name="Sproeer C."/>
            <person name="Pester M."/>
        </authorList>
    </citation>
    <scope>NUCLEOTIDE SEQUENCE</scope>
    <source>
        <strain evidence="2">DSM 110680</strain>
    </source>
</reference>
<evidence type="ECO:0008006" key="3">
    <source>
        <dbReference type="Google" id="ProtNLM"/>
    </source>
</evidence>
<organism evidence="2">
    <name type="scientific">Telmatobacter sp. DSM 110680</name>
    <dbReference type="NCBI Taxonomy" id="3036704"/>
    <lineage>
        <taxon>Bacteria</taxon>
        <taxon>Pseudomonadati</taxon>
        <taxon>Acidobacteriota</taxon>
        <taxon>Terriglobia</taxon>
        <taxon>Terriglobales</taxon>
        <taxon>Acidobacteriaceae</taxon>
        <taxon>Telmatobacter</taxon>
    </lineage>
</organism>
<feature type="transmembrane region" description="Helical" evidence="1">
    <location>
        <begin position="104"/>
        <end position="124"/>
    </location>
</feature>
<gene>
    <name evidence="2" type="ORF">P8935_01370</name>
</gene>